<evidence type="ECO:0000259" key="2">
    <source>
        <dbReference type="Pfam" id="PF02517"/>
    </source>
</evidence>
<comment type="caution">
    <text evidence="3">The sequence shown here is derived from an EMBL/GenBank/DDBJ whole genome shotgun (WGS) entry which is preliminary data.</text>
</comment>
<dbReference type="GO" id="GO:0004175">
    <property type="term" value="F:endopeptidase activity"/>
    <property type="evidence" value="ECO:0007669"/>
    <property type="project" value="UniProtKB-ARBA"/>
</dbReference>
<dbReference type="EMBL" id="JAOPGA020000658">
    <property type="protein sequence ID" value="KAL0480515.1"/>
    <property type="molecule type" value="Genomic_DNA"/>
</dbReference>
<feature type="transmembrane region" description="Helical" evidence="1">
    <location>
        <begin position="264"/>
        <end position="283"/>
    </location>
</feature>
<name>A0AAW2YTK5_9EUKA</name>
<dbReference type="InterPro" id="IPR003675">
    <property type="entry name" value="Rce1/LyrA-like_dom"/>
</dbReference>
<dbReference type="PANTHER" id="PTHR36435">
    <property type="entry name" value="SLR1288 PROTEIN"/>
    <property type="match status" value="1"/>
</dbReference>
<keyword evidence="4" id="KW-1185">Reference proteome</keyword>
<feature type="transmembrane region" description="Helical" evidence="1">
    <location>
        <begin position="186"/>
        <end position="205"/>
    </location>
</feature>
<feature type="transmembrane region" description="Helical" evidence="1">
    <location>
        <begin position="44"/>
        <end position="65"/>
    </location>
</feature>
<dbReference type="Pfam" id="PF02517">
    <property type="entry name" value="Rce1-like"/>
    <property type="match status" value="1"/>
</dbReference>
<evidence type="ECO:0000313" key="3">
    <source>
        <dbReference type="EMBL" id="KAL0480515.1"/>
    </source>
</evidence>
<evidence type="ECO:0000313" key="4">
    <source>
        <dbReference type="Proteomes" id="UP001431209"/>
    </source>
</evidence>
<keyword evidence="1" id="KW-0472">Membrane</keyword>
<feature type="transmembrane region" description="Helical" evidence="1">
    <location>
        <begin position="81"/>
        <end position="101"/>
    </location>
</feature>
<dbReference type="PANTHER" id="PTHR36435:SF1">
    <property type="entry name" value="CAAX AMINO TERMINAL PROTEASE FAMILY PROTEIN"/>
    <property type="match status" value="1"/>
</dbReference>
<accession>A0AAW2YTK5</accession>
<protein>
    <submittedName>
        <fullName evidence="3">LeuS2</fullName>
    </submittedName>
</protein>
<keyword evidence="1" id="KW-1133">Transmembrane helix</keyword>
<feature type="domain" description="CAAX prenyl protease 2/Lysostaphin resistance protein A-like" evidence="2">
    <location>
        <begin position="155"/>
        <end position="249"/>
    </location>
</feature>
<proteinExistence type="predicted"/>
<evidence type="ECO:0000256" key="1">
    <source>
        <dbReference type="SAM" id="Phobius"/>
    </source>
</evidence>
<dbReference type="GO" id="GO:0080120">
    <property type="term" value="P:CAAX-box protein maturation"/>
    <property type="evidence" value="ECO:0007669"/>
    <property type="project" value="UniProtKB-ARBA"/>
</dbReference>
<organism evidence="3 4">
    <name type="scientific">Acrasis kona</name>
    <dbReference type="NCBI Taxonomy" id="1008807"/>
    <lineage>
        <taxon>Eukaryota</taxon>
        <taxon>Discoba</taxon>
        <taxon>Heterolobosea</taxon>
        <taxon>Tetramitia</taxon>
        <taxon>Eutetramitia</taxon>
        <taxon>Acrasidae</taxon>
        <taxon>Acrasis</taxon>
    </lineage>
</organism>
<dbReference type="AlphaFoldDB" id="A0AAW2YTK5"/>
<gene>
    <name evidence="3" type="ORF">AKO1_006757</name>
</gene>
<dbReference type="Proteomes" id="UP001431209">
    <property type="component" value="Unassembled WGS sequence"/>
</dbReference>
<sequence length="294" mass="33927">MTQVEFIRQSKGSSVNECCVEDDGEITQNWAQCAACLLTKDYSMMITGLIYAIVWVLVICGYFAWRYKVDIRRFKLRPSKMVMYVFCITMVGVAAMVAIQYQTGHWIYSLSNFETISVDMKPKTVNTETLNVTLISDKAIPTQAKSDRYISYSRIFQLFVGSPIVEELLFRVILFFTIYKRINKPITSMVAANLVFSGLHLVNILMKSGNAYTFFQMVAGFLLGMFYSTRYFLTLNFAENILLHMINNLSAIFIPVQITFEDVYPDFIVPIVLSLLTYTILLIRDIRTIRRKYK</sequence>
<feature type="transmembrane region" description="Helical" evidence="1">
    <location>
        <begin position="211"/>
        <end position="229"/>
    </location>
</feature>
<reference evidence="3 4" key="1">
    <citation type="submission" date="2024-03" db="EMBL/GenBank/DDBJ databases">
        <title>The Acrasis kona genome and developmental transcriptomes reveal deep origins of eukaryotic multicellular pathways.</title>
        <authorList>
            <person name="Sheikh S."/>
            <person name="Fu C.-J."/>
            <person name="Brown M.W."/>
            <person name="Baldauf S.L."/>
        </authorList>
    </citation>
    <scope>NUCLEOTIDE SEQUENCE [LARGE SCALE GENOMIC DNA]</scope>
    <source>
        <strain evidence="3 4">ATCC MYA-3509</strain>
    </source>
</reference>
<dbReference type="InterPro" id="IPR052710">
    <property type="entry name" value="CAAX_protease"/>
</dbReference>
<keyword evidence="1" id="KW-0812">Transmembrane</keyword>
<feature type="transmembrane region" description="Helical" evidence="1">
    <location>
        <begin position="155"/>
        <end position="179"/>
    </location>
</feature>
<feature type="transmembrane region" description="Helical" evidence="1">
    <location>
        <begin position="241"/>
        <end position="258"/>
    </location>
</feature>